<keyword evidence="1" id="KW-0472">Membrane</keyword>
<organism evidence="2 3">
    <name type="scientific">Raphidocelis subcapitata</name>
    <dbReference type="NCBI Taxonomy" id="307507"/>
    <lineage>
        <taxon>Eukaryota</taxon>
        <taxon>Viridiplantae</taxon>
        <taxon>Chlorophyta</taxon>
        <taxon>core chlorophytes</taxon>
        <taxon>Chlorophyceae</taxon>
        <taxon>CS clade</taxon>
        <taxon>Sphaeropleales</taxon>
        <taxon>Selenastraceae</taxon>
        <taxon>Raphidocelis</taxon>
    </lineage>
</organism>
<evidence type="ECO:0000313" key="2">
    <source>
        <dbReference type="EMBL" id="GBF96555.1"/>
    </source>
</evidence>
<evidence type="ECO:0000256" key="1">
    <source>
        <dbReference type="SAM" id="Phobius"/>
    </source>
</evidence>
<keyword evidence="1" id="KW-1133">Transmembrane helix</keyword>
<dbReference type="Proteomes" id="UP000247498">
    <property type="component" value="Unassembled WGS sequence"/>
</dbReference>
<sequence length="77" mass="7550">MASAAPAAGSGAGGKGSSAVVRVVRRTYSEFVWSVCFGLVAVASVPLVAGGALALGAFKSAGDSLRTRSGRSIYSGN</sequence>
<protein>
    <submittedName>
        <fullName evidence="2">Uncharacterized protein</fullName>
    </submittedName>
</protein>
<dbReference type="EMBL" id="BDRX01000082">
    <property type="protein sequence ID" value="GBF96555.1"/>
    <property type="molecule type" value="Genomic_DNA"/>
</dbReference>
<dbReference type="AlphaFoldDB" id="A0A2V0PHM6"/>
<keyword evidence="1" id="KW-0812">Transmembrane</keyword>
<proteinExistence type="predicted"/>
<name>A0A2V0PHM6_9CHLO</name>
<reference evidence="2 3" key="1">
    <citation type="journal article" date="2018" name="Sci. Rep.">
        <title>Raphidocelis subcapitata (=Pseudokirchneriella subcapitata) provides an insight into genome evolution and environmental adaptations in the Sphaeropleales.</title>
        <authorList>
            <person name="Suzuki S."/>
            <person name="Yamaguchi H."/>
            <person name="Nakajima N."/>
            <person name="Kawachi M."/>
        </authorList>
    </citation>
    <scope>NUCLEOTIDE SEQUENCE [LARGE SCALE GENOMIC DNA]</scope>
    <source>
        <strain evidence="2 3">NIES-35</strain>
    </source>
</reference>
<dbReference type="InParanoid" id="A0A2V0PHM6"/>
<keyword evidence="3" id="KW-1185">Reference proteome</keyword>
<evidence type="ECO:0000313" key="3">
    <source>
        <dbReference type="Proteomes" id="UP000247498"/>
    </source>
</evidence>
<gene>
    <name evidence="2" type="ORF">Rsub_09138</name>
</gene>
<comment type="caution">
    <text evidence="2">The sequence shown here is derived from an EMBL/GenBank/DDBJ whole genome shotgun (WGS) entry which is preliminary data.</text>
</comment>
<feature type="transmembrane region" description="Helical" evidence="1">
    <location>
        <begin position="31"/>
        <end position="58"/>
    </location>
</feature>
<accession>A0A2V0PHM6</accession>